<evidence type="ECO:0000256" key="1">
    <source>
        <dbReference type="ARBA" id="ARBA00022723"/>
    </source>
</evidence>
<proteinExistence type="predicted"/>
<dbReference type="GO" id="GO:0016567">
    <property type="term" value="P:protein ubiquitination"/>
    <property type="evidence" value="ECO:0007669"/>
    <property type="project" value="TreeGrafter"/>
</dbReference>
<evidence type="ECO:0000256" key="4">
    <source>
        <dbReference type="PROSITE-ProRule" id="PRU00175"/>
    </source>
</evidence>
<organism evidence="8 9">
    <name type="scientific">Crotalaria pallida</name>
    <name type="common">Smooth rattlebox</name>
    <name type="synonym">Crotalaria striata</name>
    <dbReference type="NCBI Taxonomy" id="3830"/>
    <lineage>
        <taxon>Eukaryota</taxon>
        <taxon>Viridiplantae</taxon>
        <taxon>Streptophyta</taxon>
        <taxon>Embryophyta</taxon>
        <taxon>Tracheophyta</taxon>
        <taxon>Spermatophyta</taxon>
        <taxon>Magnoliopsida</taxon>
        <taxon>eudicotyledons</taxon>
        <taxon>Gunneridae</taxon>
        <taxon>Pentapetalae</taxon>
        <taxon>rosids</taxon>
        <taxon>fabids</taxon>
        <taxon>Fabales</taxon>
        <taxon>Fabaceae</taxon>
        <taxon>Papilionoideae</taxon>
        <taxon>50 kb inversion clade</taxon>
        <taxon>genistoids sensu lato</taxon>
        <taxon>core genistoids</taxon>
        <taxon>Crotalarieae</taxon>
        <taxon>Crotalaria</taxon>
    </lineage>
</organism>
<feature type="region of interest" description="Disordered" evidence="5">
    <location>
        <begin position="175"/>
        <end position="221"/>
    </location>
</feature>
<evidence type="ECO:0000313" key="8">
    <source>
        <dbReference type="EMBL" id="KAK7283267.1"/>
    </source>
</evidence>
<protein>
    <recommendedName>
        <fullName evidence="7">RING-type domain-containing protein</fullName>
    </recommendedName>
</protein>
<evidence type="ECO:0000256" key="3">
    <source>
        <dbReference type="ARBA" id="ARBA00022833"/>
    </source>
</evidence>
<dbReference type="SUPFAM" id="SSF57850">
    <property type="entry name" value="RING/U-box"/>
    <property type="match status" value="1"/>
</dbReference>
<feature type="domain" description="RING-type" evidence="7">
    <location>
        <begin position="227"/>
        <end position="266"/>
    </location>
</feature>
<dbReference type="Pfam" id="PF13920">
    <property type="entry name" value="zf-C3HC4_3"/>
    <property type="match status" value="1"/>
</dbReference>
<dbReference type="Pfam" id="PF16041">
    <property type="entry name" value="APD1-4_M"/>
    <property type="match status" value="1"/>
</dbReference>
<keyword evidence="1" id="KW-0479">Metal-binding</keyword>
<accession>A0AAN9INE6</accession>
<name>A0AAN9INE6_CROPI</name>
<feature type="compositionally biased region" description="Polar residues" evidence="5">
    <location>
        <begin position="175"/>
        <end position="188"/>
    </location>
</feature>
<evidence type="ECO:0000256" key="6">
    <source>
        <dbReference type="SAM" id="Phobius"/>
    </source>
</evidence>
<dbReference type="InterPro" id="IPR032010">
    <property type="entry name" value="APD1-4_M"/>
</dbReference>
<dbReference type="PROSITE" id="PS50089">
    <property type="entry name" value="ZF_RING_2"/>
    <property type="match status" value="1"/>
</dbReference>
<dbReference type="InterPro" id="IPR001841">
    <property type="entry name" value="Znf_RING"/>
</dbReference>
<keyword evidence="6" id="KW-1133">Transmembrane helix</keyword>
<dbReference type="PANTHER" id="PTHR46858">
    <property type="entry name" value="OS05G0521000 PROTEIN"/>
    <property type="match status" value="1"/>
</dbReference>
<feature type="transmembrane region" description="Helical" evidence="6">
    <location>
        <begin position="137"/>
        <end position="158"/>
    </location>
</feature>
<keyword evidence="2 4" id="KW-0863">Zinc-finger</keyword>
<dbReference type="PANTHER" id="PTHR46858:SF6">
    <property type="entry name" value="LIGASE, PUTATIVE-RELATED"/>
    <property type="match status" value="1"/>
</dbReference>
<dbReference type="AlphaFoldDB" id="A0AAN9INE6"/>
<dbReference type="GO" id="GO:0061630">
    <property type="term" value="F:ubiquitin protein ligase activity"/>
    <property type="evidence" value="ECO:0007669"/>
    <property type="project" value="TreeGrafter"/>
</dbReference>
<reference evidence="8 9" key="1">
    <citation type="submission" date="2024-01" db="EMBL/GenBank/DDBJ databases">
        <title>The genomes of 5 underutilized Papilionoideae crops provide insights into root nodulation and disease resistanc.</title>
        <authorList>
            <person name="Yuan L."/>
        </authorList>
    </citation>
    <scope>NUCLEOTIDE SEQUENCE [LARGE SCALE GENOMIC DNA]</scope>
    <source>
        <strain evidence="8">ZHUSHIDOU_FW_LH</strain>
        <tissue evidence="8">Leaf</tissue>
    </source>
</reference>
<dbReference type="GO" id="GO:0008270">
    <property type="term" value="F:zinc ion binding"/>
    <property type="evidence" value="ECO:0007669"/>
    <property type="project" value="UniProtKB-KW"/>
</dbReference>
<keyword evidence="9" id="KW-1185">Reference proteome</keyword>
<dbReference type="Gene3D" id="3.30.40.10">
    <property type="entry name" value="Zinc/RING finger domain, C3HC4 (zinc finger)"/>
    <property type="match status" value="1"/>
</dbReference>
<keyword evidence="6" id="KW-0472">Membrane</keyword>
<gene>
    <name evidence="8" type="ORF">RIF29_12676</name>
</gene>
<sequence length="295" mass="32930">MRWEAYSSTSLNKLHGMVIKGDQRRFEKLQPKQTNFSNVTAANETAQGTAAEYIVEEDDIYNIGVLNMNARNIILTMNVNISAKVHDTTNAKKMCSSAYGSCKISFDFPSTYYVILTAPNNLDDSGWDVEVSFLPRVLTYMLLLGFTMIVVYLILKFLGVSDDYERNTNETVAITNRTSNIGPTQTETEPLIPADLNQSSYGTNEEDHEESSGSSNSSSDELYDGKLCVIDEQRNSFFVPCGHCATCYDCSRRIFNGGSKTCPVCRRHIHKLIPMSYMLSFLGSNSVVDTVQSLQ</sequence>
<dbReference type="InterPro" id="IPR013083">
    <property type="entry name" value="Znf_RING/FYVE/PHD"/>
</dbReference>
<dbReference type="EMBL" id="JAYWIO010000002">
    <property type="protein sequence ID" value="KAK7283267.1"/>
    <property type="molecule type" value="Genomic_DNA"/>
</dbReference>
<evidence type="ECO:0000256" key="2">
    <source>
        <dbReference type="ARBA" id="ARBA00022771"/>
    </source>
</evidence>
<keyword evidence="6" id="KW-0812">Transmembrane</keyword>
<evidence type="ECO:0000313" key="9">
    <source>
        <dbReference type="Proteomes" id="UP001372338"/>
    </source>
</evidence>
<evidence type="ECO:0000256" key="5">
    <source>
        <dbReference type="SAM" id="MobiDB-lite"/>
    </source>
</evidence>
<dbReference type="Proteomes" id="UP001372338">
    <property type="component" value="Unassembled WGS sequence"/>
</dbReference>
<comment type="caution">
    <text evidence="8">The sequence shown here is derived from an EMBL/GenBank/DDBJ whole genome shotgun (WGS) entry which is preliminary data.</text>
</comment>
<evidence type="ECO:0000259" key="7">
    <source>
        <dbReference type="PROSITE" id="PS50089"/>
    </source>
</evidence>
<keyword evidence="3" id="KW-0862">Zinc</keyword>